<dbReference type="SUPFAM" id="SSF51206">
    <property type="entry name" value="cAMP-binding domain-like"/>
    <property type="match status" value="1"/>
</dbReference>
<sequence length="389" mass="44509">MINNNEKTNSYATIIAENSIEICVAKTPAEKREIYRFRYQIYVEEMSKNLAEADHNNKLLYDELDEWAILLYAKIGSEIIATYRINIGTMTDFPQEVIKFLALDTLSNYVIEHGSPKFAYATKVMVTPAHRSSPALYLLMAKCYEICCYKQARFLLGACNFHLLRLYEQLGFRRYYKNFLYPGYGLLVPLVLLIDDVEHLRKLRSPLFRIARKRQSVNTSVVEWFNAVFTSNSSVINSQLTTEEELWSILCKRLHGLPTAGITLLQDLSETEAKKLLHSCGILVQCAPDDIITFQGDVSYTYNILISGRLKSLTFRRPSKEYSTPGQHFGANGLTEQNTHTQDIAATSYTEILALSGIAFQKFYRSHPEIAHKVVKSIINTRKELARIK</sequence>
<evidence type="ECO:0000313" key="2">
    <source>
        <dbReference type="EMBL" id="SCM81044.1"/>
    </source>
</evidence>
<dbReference type="Pfam" id="PF00027">
    <property type="entry name" value="cNMP_binding"/>
    <property type="match status" value="1"/>
</dbReference>
<organism evidence="2">
    <name type="scientific">uncultured Sporomusa sp</name>
    <dbReference type="NCBI Taxonomy" id="307249"/>
    <lineage>
        <taxon>Bacteria</taxon>
        <taxon>Bacillati</taxon>
        <taxon>Bacillota</taxon>
        <taxon>Negativicutes</taxon>
        <taxon>Selenomonadales</taxon>
        <taxon>Sporomusaceae</taxon>
        <taxon>Sporomusa</taxon>
        <taxon>environmental samples</taxon>
    </lineage>
</organism>
<dbReference type="RefSeq" id="WP_288184184.1">
    <property type="nucleotide sequence ID" value="NZ_LT608335.1"/>
</dbReference>
<dbReference type="InterPro" id="IPR018490">
    <property type="entry name" value="cNMP-bd_dom_sf"/>
</dbReference>
<protein>
    <submittedName>
        <fullName evidence="2">Cyclic nucleotide-binding protein</fullName>
    </submittedName>
</protein>
<accession>A0A212LTW4</accession>
<feature type="domain" description="Cyclic nucleotide-binding" evidence="1">
    <location>
        <begin position="264"/>
        <end position="381"/>
    </location>
</feature>
<dbReference type="EMBL" id="FMJE01000003">
    <property type="protein sequence ID" value="SCM81044.1"/>
    <property type="molecule type" value="Genomic_DNA"/>
</dbReference>
<name>A0A212LTW4_9FIRM</name>
<dbReference type="Gene3D" id="2.60.120.10">
    <property type="entry name" value="Jelly Rolls"/>
    <property type="match status" value="1"/>
</dbReference>
<dbReference type="SUPFAM" id="SSF55729">
    <property type="entry name" value="Acyl-CoA N-acyltransferases (Nat)"/>
    <property type="match status" value="1"/>
</dbReference>
<dbReference type="InterPro" id="IPR014710">
    <property type="entry name" value="RmlC-like_jellyroll"/>
</dbReference>
<dbReference type="PROSITE" id="PS50042">
    <property type="entry name" value="CNMP_BINDING_3"/>
    <property type="match status" value="1"/>
</dbReference>
<dbReference type="InterPro" id="IPR054597">
    <property type="entry name" value="FeeM_cat"/>
</dbReference>
<dbReference type="Gene3D" id="3.40.630.30">
    <property type="match status" value="1"/>
</dbReference>
<evidence type="ECO:0000259" key="1">
    <source>
        <dbReference type="PROSITE" id="PS50042"/>
    </source>
</evidence>
<dbReference type="CDD" id="cd00038">
    <property type="entry name" value="CAP_ED"/>
    <property type="match status" value="1"/>
</dbReference>
<dbReference type="Pfam" id="PF21926">
    <property type="entry name" value="FeeM"/>
    <property type="match status" value="1"/>
</dbReference>
<proteinExistence type="predicted"/>
<gene>
    <name evidence="2" type="ORF">KL86SPO_31223</name>
</gene>
<dbReference type="InterPro" id="IPR000595">
    <property type="entry name" value="cNMP-bd_dom"/>
</dbReference>
<dbReference type="InterPro" id="IPR016181">
    <property type="entry name" value="Acyl_CoA_acyltransferase"/>
</dbReference>
<reference evidence="2" key="1">
    <citation type="submission" date="2016-08" db="EMBL/GenBank/DDBJ databases">
        <authorList>
            <person name="Seilhamer J.J."/>
        </authorList>
    </citation>
    <scope>NUCLEOTIDE SEQUENCE</scope>
    <source>
        <strain evidence="2">86</strain>
    </source>
</reference>
<dbReference type="AlphaFoldDB" id="A0A212LTW4"/>